<evidence type="ECO:0000313" key="7">
    <source>
        <dbReference type="Proteomes" id="UP000712600"/>
    </source>
</evidence>
<feature type="domain" description="Disease resistance protein Roq1-like winged-helix" evidence="5">
    <location>
        <begin position="247"/>
        <end position="316"/>
    </location>
</feature>
<dbReference type="Pfam" id="PF23282">
    <property type="entry name" value="WHD_ROQ1"/>
    <property type="match status" value="2"/>
</dbReference>
<keyword evidence="1" id="KW-0433">Leucine-rich repeat</keyword>
<evidence type="ECO:0008006" key="8">
    <source>
        <dbReference type="Google" id="ProtNLM"/>
    </source>
</evidence>
<dbReference type="Pfam" id="PF07725">
    <property type="entry name" value="LRR_3"/>
    <property type="match status" value="1"/>
</dbReference>
<evidence type="ECO:0000256" key="1">
    <source>
        <dbReference type="ARBA" id="ARBA00022614"/>
    </source>
</evidence>
<dbReference type="FunFam" id="1.10.8.430:FF:000002">
    <property type="entry name" value="Disease resistance protein (TIR-NBS-LRR class)"/>
    <property type="match status" value="1"/>
</dbReference>
<dbReference type="SUPFAM" id="SSF52058">
    <property type="entry name" value="L domain-like"/>
    <property type="match status" value="1"/>
</dbReference>
<dbReference type="InterPro" id="IPR027417">
    <property type="entry name" value="P-loop_NTPase"/>
</dbReference>
<dbReference type="FunFam" id="3.40.50.300:FF:001002">
    <property type="entry name" value="Disease resistance protein (TIR-NBS-LRR class)"/>
    <property type="match status" value="1"/>
</dbReference>
<dbReference type="PANTHER" id="PTHR11017">
    <property type="entry name" value="LEUCINE-RICH REPEAT-CONTAINING PROTEIN"/>
    <property type="match status" value="1"/>
</dbReference>
<dbReference type="EMBL" id="QGKX02000095">
    <property type="protein sequence ID" value="KAF3574891.1"/>
    <property type="molecule type" value="Genomic_DNA"/>
</dbReference>
<dbReference type="AlphaFoldDB" id="A0A8S9RQM4"/>
<evidence type="ECO:0000259" key="5">
    <source>
        <dbReference type="Pfam" id="PF23282"/>
    </source>
</evidence>
<protein>
    <recommendedName>
        <fullName evidence="8">NB-ARC domain-containing protein</fullName>
    </recommendedName>
</protein>
<name>A0A8S9RQM4_BRACR</name>
<evidence type="ECO:0000259" key="4">
    <source>
        <dbReference type="Pfam" id="PF00931"/>
    </source>
</evidence>
<accession>A0A8S9RQM4</accession>
<comment type="caution">
    <text evidence="6">The sequence shown here is derived from an EMBL/GenBank/DDBJ whole genome shotgun (WGS) entry which is preliminary data.</text>
</comment>
<dbReference type="PANTHER" id="PTHR11017:SF402">
    <property type="entry name" value="TIR DOMAIN-CONTAINING PROTEIN"/>
    <property type="match status" value="1"/>
</dbReference>
<dbReference type="SUPFAM" id="SSF46785">
    <property type="entry name" value="Winged helix' DNA-binding domain"/>
    <property type="match status" value="1"/>
</dbReference>
<dbReference type="InterPro" id="IPR044974">
    <property type="entry name" value="Disease_R_plants"/>
</dbReference>
<dbReference type="GO" id="GO:0006952">
    <property type="term" value="P:defense response"/>
    <property type="evidence" value="ECO:0007669"/>
    <property type="project" value="InterPro"/>
</dbReference>
<evidence type="ECO:0000256" key="2">
    <source>
        <dbReference type="ARBA" id="ARBA00022737"/>
    </source>
</evidence>
<dbReference type="GO" id="GO:0043531">
    <property type="term" value="F:ADP binding"/>
    <property type="evidence" value="ECO:0007669"/>
    <property type="project" value="InterPro"/>
</dbReference>
<evidence type="ECO:0000313" key="6">
    <source>
        <dbReference type="EMBL" id="KAF3574891.1"/>
    </source>
</evidence>
<keyword evidence="3" id="KW-0378">Hydrolase</keyword>
<organism evidence="6 7">
    <name type="scientific">Brassica cretica</name>
    <name type="common">Mustard</name>
    <dbReference type="NCBI Taxonomy" id="69181"/>
    <lineage>
        <taxon>Eukaryota</taxon>
        <taxon>Viridiplantae</taxon>
        <taxon>Streptophyta</taxon>
        <taxon>Embryophyta</taxon>
        <taxon>Tracheophyta</taxon>
        <taxon>Spermatophyta</taxon>
        <taxon>Magnoliopsida</taxon>
        <taxon>eudicotyledons</taxon>
        <taxon>Gunneridae</taxon>
        <taxon>Pentapetalae</taxon>
        <taxon>rosids</taxon>
        <taxon>malvids</taxon>
        <taxon>Brassicales</taxon>
        <taxon>Brassicaceae</taxon>
        <taxon>Brassiceae</taxon>
        <taxon>Brassica</taxon>
    </lineage>
</organism>
<evidence type="ECO:0000256" key="3">
    <source>
        <dbReference type="ARBA" id="ARBA00022801"/>
    </source>
</evidence>
<dbReference type="Gene3D" id="3.80.10.10">
    <property type="entry name" value="Ribonuclease Inhibitor"/>
    <property type="match status" value="1"/>
</dbReference>
<dbReference type="Gene3D" id="3.40.50.300">
    <property type="entry name" value="P-loop containing nucleotide triphosphate hydrolases"/>
    <property type="match status" value="1"/>
</dbReference>
<dbReference type="FunFam" id="3.80.10.10:FF:000386">
    <property type="entry name" value="Disease resistance protein RPS4"/>
    <property type="match status" value="1"/>
</dbReference>
<sequence length="896" mass="102654">MVGIKSHMKSMNSMLNLESEEVIMVGVWGLCGVGKTTIGRALFSQLSCQFQGSIFIDKTKKNFTRAKSDDYNTHLFLQTQFLAEVLDQKDIKIHGLGAVEERLGHKRVLVVFDDMDDQFLLNALVGKTTWFGPRSRIVVISEDRQFLRARGIGSDRIYEVALPSEELALQMFCRCAFHQDSPPDGFMELATEAVNLTGNLPLCLNVLGSSLEGVKKEEWADRMPQLRICMAKQIDKTLRDSYDRLKEEDKAIFRHIACLFNHKPRDYVIQLLEDSKLDVDVGLVTLAERCLIQISGDNIITMHEFLQEMGREIVRQPCIQEPGELEFLMECQEICDVLVDGTVEEKLIFIFSLMNMDVAGYDFSLVPRLNQSSFLILPPIWSELEEQASLVLQGSSSHRMLFSAYGAVCVVLRVTLDAIFEDICDLLVDGTGTSSVLGIFLNLSEIKNTFDVSKKAFRKMKDLRFLSIYGVLPEDVEVILPLQYGKEHMWRQLRLLEWWGCSMRCMPSNFRPENLIELRMPDSHLETLWDGAQLLRSLKKMDLRRSKKLKEIPDLSKATKLEELYLEDCCKLVMIPISFQNLNRLSKLDMKRCKNLRILPENIIHLESLHSLNFSGCSKLTSFPQISRNVSHLFLDETKIVEVPRRIKDISGLNFILINGCSNLRYISPSISKMKHLEVMFFSNSDAVVEASWISEAEMIGKITVDILFALTIRPEMVPVIPGQETEKSLTLLQYNGLNGNEKMLFRHIACFLNNETYANVTQLFEDSELDVVGGLKILYEKSLIQISEERVISMNHVKQKIGRDLVLGPFIGQPAYRRFLEDSSEVFNVLIDQTGTENVFGISFKISEMEDRLGRDERLKGMKKVQFKREYKERLYGKEVRVHLVKGLHSLWERL</sequence>
<dbReference type="Pfam" id="PF00931">
    <property type="entry name" value="NB-ARC"/>
    <property type="match status" value="1"/>
</dbReference>
<dbReference type="InterPro" id="IPR011713">
    <property type="entry name" value="Leu-rich_rpt_3"/>
</dbReference>
<keyword evidence="2" id="KW-0677">Repeat</keyword>
<gene>
    <name evidence="6" type="ORF">F2Q69_00062703</name>
</gene>
<proteinExistence type="predicted"/>
<dbReference type="InterPro" id="IPR032675">
    <property type="entry name" value="LRR_dom_sf"/>
</dbReference>
<dbReference type="InterPro" id="IPR002182">
    <property type="entry name" value="NB-ARC"/>
</dbReference>
<dbReference type="SUPFAM" id="SSF52540">
    <property type="entry name" value="P-loop containing nucleoside triphosphate hydrolases"/>
    <property type="match status" value="1"/>
</dbReference>
<dbReference type="InterPro" id="IPR058192">
    <property type="entry name" value="WHD_ROQ1-like"/>
</dbReference>
<dbReference type="InterPro" id="IPR036390">
    <property type="entry name" value="WH_DNA-bd_sf"/>
</dbReference>
<feature type="domain" description="NB-ARC" evidence="4">
    <location>
        <begin position="11"/>
        <end position="180"/>
    </location>
</feature>
<dbReference type="Gene3D" id="1.10.8.430">
    <property type="entry name" value="Helical domain of apoptotic protease-activating factors"/>
    <property type="match status" value="1"/>
</dbReference>
<reference evidence="6" key="1">
    <citation type="submission" date="2019-12" db="EMBL/GenBank/DDBJ databases">
        <title>Genome sequencing and annotation of Brassica cretica.</title>
        <authorList>
            <person name="Studholme D.J."/>
            <person name="Sarris P."/>
        </authorList>
    </citation>
    <scope>NUCLEOTIDE SEQUENCE</scope>
    <source>
        <strain evidence="6">PFS-109/04</strain>
        <tissue evidence="6">Leaf</tissue>
    </source>
</reference>
<dbReference type="Proteomes" id="UP000712600">
    <property type="component" value="Unassembled WGS sequence"/>
</dbReference>
<dbReference type="InterPro" id="IPR042197">
    <property type="entry name" value="Apaf_helical"/>
</dbReference>
<dbReference type="PRINTS" id="PR00364">
    <property type="entry name" value="DISEASERSIST"/>
</dbReference>
<feature type="domain" description="Disease resistance protein Roq1-like winged-helix" evidence="5">
    <location>
        <begin position="740"/>
        <end position="807"/>
    </location>
</feature>
<dbReference type="GO" id="GO:0016787">
    <property type="term" value="F:hydrolase activity"/>
    <property type="evidence" value="ECO:0007669"/>
    <property type="project" value="UniProtKB-KW"/>
</dbReference>